<protein>
    <submittedName>
        <fullName evidence="1">Uncharacterized protein</fullName>
    </submittedName>
</protein>
<reference evidence="2" key="1">
    <citation type="journal article" date="2023" name="Front. Plant Sci.">
        <title>Chromosomal-level genome assembly of Melastoma candidum provides insights into trichome evolution.</title>
        <authorList>
            <person name="Zhong Y."/>
            <person name="Wu W."/>
            <person name="Sun C."/>
            <person name="Zou P."/>
            <person name="Liu Y."/>
            <person name="Dai S."/>
            <person name="Zhou R."/>
        </authorList>
    </citation>
    <scope>NUCLEOTIDE SEQUENCE [LARGE SCALE GENOMIC DNA]</scope>
</reference>
<dbReference type="EMBL" id="CM042881">
    <property type="protein sequence ID" value="KAI4385271.1"/>
    <property type="molecule type" value="Genomic_DNA"/>
</dbReference>
<organism evidence="1 2">
    <name type="scientific">Melastoma candidum</name>
    <dbReference type="NCBI Taxonomy" id="119954"/>
    <lineage>
        <taxon>Eukaryota</taxon>
        <taxon>Viridiplantae</taxon>
        <taxon>Streptophyta</taxon>
        <taxon>Embryophyta</taxon>
        <taxon>Tracheophyta</taxon>
        <taxon>Spermatophyta</taxon>
        <taxon>Magnoliopsida</taxon>
        <taxon>eudicotyledons</taxon>
        <taxon>Gunneridae</taxon>
        <taxon>Pentapetalae</taxon>
        <taxon>rosids</taxon>
        <taxon>malvids</taxon>
        <taxon>Myrtales</taxon>
        <taxon>Melastomataceae</taxon>
        <taxon>Melastomatoideae</taxon>
        <taxon>Melastomateae</taxon>
        <taxon>Melastoma</taxon>
    </lineage>
</organism>
<name>A0ACB9S464_9MYRT</name>
<evidence type="ECO:0000313" key="1">
    <source>
        <dbReference type="EMBL" id="KAI4385271.1"/>
    </source>
</evidence>
<comment type="caution">
    <text evidence="1">The sequence shown here is derived from an EMBL/GenBank/DDBJ whole genome shotgun (WGS) entry which is preliminary data.</text>
</comment>
<evidence type="ECO:0000313" key="2">
    <source>
        <dbReference type="Proteomes" id="UP001057402"/>
    </source>
</evidence>
<keyword evidence="2" id="KW-1185">Reference proteome</keyword>
<gene>
    <name evidence="1" type="ORF">MLD38_003318</name>
</gene>
<sequence>MSTAMDRTSGEKLGYLEVVLLTNPSNSDLTGEVDDKYQYSVESQNDKVHGWISRNPSTGFRMITPNYEFRTGGPVKQDLTSHVDPMTLGIFMSDHYGGTDVNTKFQDGESWKKMEEEVQRWPYDFIQSKDYPGSSQRGNISSQLNVHDRYVNGEDFGARLSVLDSHADEKGHFMIKNVRPGLYNLYAWVPRFLGDYKYEGDIVIIPGSEINLGTLVFTPSRQGPTLWEIGIPDRLATEFYVPKPNPMYVNKVLLNSYKDRFRQDGLWERNTDIYDIEDPVYTVGVSNYLTDWFYVYVARGRWQHQQEHKSDATAFRVNDHNLYRPQLATRAGGMDNAIAKHGIHGLYRLFSIQVPGYILRQGSNTIYVTQPRSIEAYQGLMCDYIRLEGQSRAVCLGPSTSIYYLGQFWILSVYVLEENNWS</sequence>
<proteinExistence type="predicted"/>
<dbReference type="Proteomes" id="UP001057402">
    <property type="component" value="Chromosome 2"/>
</dbReference>
<accession>A0ACB9S464</accession>